<reference evidence="2 3" key="1">
    <citation type="submission" date="2020-12" db="EMBL/GenBank/DDBJ databases">
        <title>Geomonas sp. Red259, isolated from paddy soil.</title>
        <authorList>
            <person name="Xu Z."/>
            <person name="Zhang Z."/>
            <person name="Masuda Y."/>
            <person name="Itoh H."/>
            <person name="Senoo K."/>
        </authorList>
    </citation>
    <scope>NUCLEOTIDE SEQUENCE [LARGE SCALE GENOMIC DNA]</scope>
    <source>
        <strain evidence="2 3">Red259</strain>
    </source>
</reference>
<keyword evidence="3" id="KW-1185">Reference proteome</keyword>
<dbReference type="EMBL" id="JAEMHK010000001">
    <property type="protein sequence ID" value="MBJ6798553.1"/>
    <property type="molecule type" value="Genomic_DNA"/>
</dbReference>
<gene>
    <name evidence="2" type="ORF">JFN90_00220</name>
</gene>
<accession>A0ABS0YKT2</accession>
<dbReference type="Proteomes" id="UP000641025">
    <property type="component" value="Unassembled WGS sequence"/>
</dbReference>
<dbReference type="RefSeq" id="WP_199393094.1">
    <property type="nucleotide sequence ID" value="NZ_JAEMHK010000001.1"/>
</dbReference>
<comment type="caution">
    <text evidence="2">The sequence shown here is derived from an EMBL/GenBank/DDBJ whole genome shotgun (WGS) entry which is preliminary data.</text>
</comment>
<protein>
    <recommendedName>
        <fullName evidence="4">Lipoprotein</fullName>
    </recommendedName>
</protein>
<feature type="signal peptide" evidence="1">
    <location>
        <begin position="1"/>
        <end position="22"/>
    </location>
</feature>
<evidence type="ECO:0000313" key="2">
    <source>
        <dbReference type="EMBL" id="MBJ6798553.1"/>
    </source>
</evidence>
<sequence length="159" mass="17614">MRNWVKQIVVVILLGAANAANAGVTAKEISGKWVKAGANSVECLCGECIDIQPEGKPQPFCVESNQVYITVFYQLNAKLNQVDVVFGDVIEVGVGGASLPWNRFDKHKPLAVVDVSDVKHGKIKVKWYGFRLKNNKSYAWVGDSYSGTYTRTTERDPHR</sequence>
<proteinExistence type="predicted"/>
<feature type="chain" id="PRO_5046384541" description="Lipoprotein" evidence="1">
    <location>
        <begin position="23"/>
        <end position="159"/>
    </location>
</feature>
<organism evidence="2 3">
    <name type="scientific">Geomonas propionica</name>
    <dbReference type="NCBI Taxonomy" id="2798582"/>
    <lineage>
        <taxon>Bacteria</taxon>
        <taxon>Pseudomonadati</taxon>
        <taxon>Thermodesulfobacteriota</taxon>
        <taxon>Desulfuromonadia</taxon>
        <taxon>Geobacterales</taxon>
        <taxon>Geobacteraceae</taxon>
        <taxon>Geomonas</taxon>
    </lineage>
</organism>
<evidence type="ECO:0000256" key="1">
    <source>
        <dbReference type="SAM" id="SignalP"/>
    </source>
</evidence>
<keyword evidence="1" id="KW-0732">Signal</keyword>
<evidence type="ECO:0008006" key="4">
    <source>
        <dbReference type="Google" id="ProtNLM"/>
    </source>
</evidence>
<name>A0ABS0YKT2_9BACT</name>
<evidence type="ECO:0000313" key="3">
    <source>
        <dbReference type="Proteomes" id="UP000641025"/>
    </source>
</evidence>